<evidence type="ECO:0000256" key="1">
    <source>
        <dbReference type="SAM" id="MobiDB-lite"/>
    </source>
</evidence>
<accession>A0AAU7W4X5</accession>
<feature type="domain" description="DUF7882" evidence="2">
    <location>
        <begin position="1"/>
        <end position="96"/>
    </location>
</feature>
<organism evidence="3">
    <name type="scientific">Agromyces sp. G08B096</name>
    <dbReference type="NCBI Taxonomy" id="3156399"/>
    <lineage>
        <taxon>Bacteria</taxon>
        <taxon>Bacillati</taxon>
        <taxon>Actinomycetota</taxon>
        <taxon>Actinomycetes</taxon>
        <taxon>Micrococcales</taxon>
        <taxon>Microbacteriaceae</taxon>
        <taxon>Agromyces</taxon>
    </lineage>
</organism>
<sequence>MGILTWNFIRTIEIEDRPLAHLRSVVFAKLRRGESFSYSWETPLEQGSGRHSIWFSPDVPVTFEFFDGRDIPLNPHWIRELTRAANSPGGLVLLPEPEAQPSAARPEGRGETD</sequence>
<protein>
    <submittedName>
        <fullName evidence="3">ATP-dependent DNA ligase</fullName>
    </submittedName>
</protein>
<evidence type="ECO:0000259" key="2">
    <source>
        <dbReference type="Pfam" id="PF25355"/>
    </source>
</evidence>
<dbReference type="Pfam" id="PF25355">
    <property type="entry name" value="DUF7882"/>
    <property type="match status" value="1"/>
</dbReference>
<keyword evidence="3" id="KW-0436">Ligase</keyword>
<gene>
    <name evidence="3" type="ORF">ABIQ69_15025</name>
</gene>
<dbReference type="InterPro" id="IPR057204">
    <property type="entry name" value="DUF7882"/>
</dbReference>
<dbReference type="EMBL" id="CP158374">
    <property type="protein sequence ID" value="XBX81913.1"/>
    <property type="molecule type" value="Genomic_DNA"/>
</dbReference>
<proteinExistence type="predicted"/>
<reference evidence="3" key="1">
    <citation type="submission" date="2024-05" db="EMBL/GenBank/DDBJ databases">
        <authorList>
            <person name="Yu L."/>
        </authorList>
    </citation>
    <scope>NUCLEOTIDE SEQUENCE</scope>
    <source>
        <strain evidence="3">G08B096</strain>
    </source>
</reference>
<dbReference type="AlphaFoldDB" id="A0AAU7W4X5"/>
<evidence type="ECO:0000313" key="3">
    <source>
        <dbReference type="EMBL" id="XBX81913.1"/>
    </source>
</evidence>
<name>A0AAU7W4X5_9MICO</name>
<dbReference type="RefSeq" id="WP_350347935.1">
    <property type="nucleotide sequence ID" value="NZ_CP158374.1"/>
</dbReference>
<dbReference type="GO" id="GO:0016874">
    <property type="term" value="F:ligase activity"/>
    <property type="evidence" value="ECO:0007669"/>
    <property type="project" value="UniProtKB-KW"/>
</dbReference>
<feature type="region of interest" description="Disordered" evidence="1">
    <location>
        <begin position="89"/>
        <end position="113"/>
    </location>
</feature>